<protein>
    <recommendedName>
        <fullName evidence="4">YD repeat-containing protein</fullName>
    </recommendedName>
</protein>
<evidence type="ECO:0000256" key="1">
    <source>
        <dbReference type="SAM" id="SignalP"/>
    </source>
</evidence>
<sequence length="381" mass="41680">MPRIEPLLRLLALTALSMAPGLASALCEPLAASAQRQTLVMDISLDYTNTLLALDGSRIRSWRPNVTVETGARATPVIWAERVDWSVYAASPDARIGVTMLRFETSADGHQRLCGIARYSANAVVAARASGKTDLPQPDGETRYYYGDGDRLTGYEERTRAADGRPNPPVRYCLRYDEHGWLAELGANDCAAASQPMTRYVHDAAGRLLRVIAYQEKSGEASQVVAYDGQGRTVQRYLRPHIGWAEDGPALGLPYREIQSDYAVLVLPGPSWKPPVLDSYHFDWAIVQPTPDEGRRDLYAARRDPAQVLAKGNSGDGGPSQFALTAAQKKRIWEAAGQTPGNVQWIWAPGQTYTLLQAIPNAVWAACTDPDNRKTDACGTP</sequence>
<organism evidence="2 3">
    <name type="scientific">Achromobacter marplatensis</name>
    <dbReference type="NCBI Taxonomy" id="470868"/>
    <lineage>
        <taxon>Bacteria</taxon>
        <taxon>Pseudomonadati</taxon>
        <taxon>Pseudomonadota</taxon>
        <taxon>Betaproteobacteria</taxon>
        <taxon>Burkholderiales</taxon>
        <taxon>Alcaligenaceae</taxon>
        <taxon>Achromobacter</taxon>
    </lineage>
</organism>
<evidence type="ECO:0008006" key="4">
    <source>
        <dbReference type="Google" id="ProtNLM"/>
    </source>
</evidence>
<proteinExistence type="predicted"/>
<dbReference type="EMBL" id="JAOCKG010000001">
    <property type="protein sequence ID" value="MDH2049358.1"/>
    <property type="molecule type" value="Genomic_DNA"/>
</dbReference>
<gene>
    <name evidence="2" type="ORF">N5K24_03035</name>
</gene>
<feature type="chain" id="PRO_5041378658" description="YD repeat-containing protein" evidence="1">
    <location>
        <begin position="26"/>
        <end position="381"/>
    </location>
</feature>
<dbReference type="AlphaFoldDB" id="A0AA42W7I3"/>
<evidence type="ECO:0000313" key="3">
    <source>
        <dbReference type="Proteomes" id="UP001161276"/>
    </source>
</evidence>
<comment type="caution">
    <text evidence="2">The sequence shown here is derived from an EMBL/GenBank/DDBJ whole genome shotgun (WGS) entry which is preliminary data.</text>
</comment>
<feature type="signal peptide" evidence="1">
    <location>
        <begin position="1"/>
        <end position="25"/>
    </location>
</feature>
<dbReference type="Proteomes" id="UP001161276">
    <property type="component" value="Unassembled WGS sequence"/>
</dbReference>
<name>A0AA42W7I3_9BURK</name>
<reference evidence="2" key="1">
    <citation type="submission" date="2022-09" db="EMBL/GenBank/DDBJ databases">
        <title>Intensive care unit water sources are persistently colonized with multi-drug resistant bacteria and are the site of extensive horizontal gene transfer of antibiotic resistance genes.</title>
        <authorList>
            <person name="Diorio-Toth L."/>
        </authorList>
    </citation>
    <scope>NUCLEOTIDE SEQUENCE</scope>
    <source>
        <strain evidence="2">GD03676</strain>
    </source>
</reference>
<keyword evidence="1" id="KW-0732">Signal</keyword>
<accession>A0AA42W7I3</accession>
<evidence type="ECO:0000313" key="2">
    <source>
        <dbReference type="EMBL" id="MDH2049358.1"/>
    </source>
</evidence>
<dbReference type="RefSeq" id="WP_280025862.1">
    <property type="nucleotide sequence ID" value="NZ_JAOCKG010000001.1"/>
</dbReference>